<evidence type="ECO:0000313" key="1">
    <source>
        <dbReference type="EMBL" id="MRY14114.1"/>
    </source>
</evidence>
<organism evidence="1">
    <name type="scientific">Parabacteroides goldsteinii</name>
    <dbReference type="NCBI Taxonomy" id="328812"/>
    <lineage>
        <taxon>Bacteria</taxon>
        <taxon>Pseudomonadati</taxon>
        <taxon>Bacteroidota</taxon>
        <taxon>Bacteroidia</taxon>
        <taxon>Bacteroidales</taxon>
        <taxon>Tannerellaceae</taxon>
        <taxon>Parabacteroides</taxon>
    </lineage>
</organism>
<dbReference type="EMBL" id="WKLP01000041">
    <property type="protein sequence ID" value="MRY14114.1"/>
    <property type="molecule type" value="Genomic_DNA"/>
</dbReference>
<reference evidence="1" key="1">
    <citation type="journal article" date="2019" name="Nat. Med.">
        <title>A library of human gut bacterial isolates paired with longitudinal multiomics data enables mechanistic microbiome research.</title>
        <authorList>
            <person name="Poyet M."/>
            <person name="Groussin M."/>
            <person name="Gibbons S.M."/>
            <person name="Avila-Pacheco J."/>
            <person name="Jiang X."/>
            <person name="Kearney S.M."/>
            <person name="Perrotta A.R."/>
            <person name="Berdy B."/>
            <person name="Zhao S."/>
            <person name="Lieberman T.D."/>
            <person name="Swanson P.K."/>
            <person name="Smith M."/>
            <person name="Roesemann S."/>
            <person name="Alexander J.E."/>
            <person name="Rich S.A."/>
            <person name="Livny J."/>
            <person name="Vlamakis H."/>
            <person name="Clish C."/>
            <person name="Bullock K."/>
            <person name="Deik A."/>
            <person name="Scott J."/>
            <person name="Pierce K.A."/>
            <person name="Xavier R.J."/>
            <person name="Alm E.J."/>
        </authorList>
    </citation>
    <scope>NUCLEOTIDE SEQUENCE</scope>
    <source>
        <strain evidence="1">BIOML-A4</strain>
    </source>
</reference>
<proteinExistence type="predicted"/>
<accession>A0A6G1ZJH1</accession>
<evidence type="ECO:0008006" key="2">
    <source>
        <dbReference type="Google" id="ProtNLM"/>
    </source>
</evidence>
<gene>
    <name evidence="1" type="ORF">GKE01_22020</name>
</gene>
<comment type="caution">
    <text evidence="1">The sequence shown here is derived from an EMBL/GenBank/DDBJ whole genome shotgun (WGS) entry which is preliminary data.</text>
</comment>
<sequence>MNLHAKDSCPDSGAVVFQRGSIYMTTDNEHSGTLRTDYEADLARLDDFPALTADWRTLLHQLIRASRVSLLLPLLENNVLTVMADIRRKKLSGYGDTFADAQGTAKQIYYAAKLQKDIEGWVVRLENYLNNTWQTDSNSNSAVEIARQLKELLEQSLPNGSEADKRSYYRMLRTVTDLQSNADRYLKQAEESGDTEPALSLLIAYLKNYGNVADAFNSRLADLPGIYRRDILHAVPKAIEQDRTYVVITPTAEAEAFNLPQGMSFPAGQNAAGEDLIYRTEKEAYICPMQCTEVNAVYASVKEAFGLYKQSIPLQNITTARSLFAHGEELRIGWQITSPMLVLSEGEREVNIRFRLAADSPVPNILVENSFFLQLSTAEGWTQQSATCRIDGHCLCFTFTIGSKDIASASCIEEIHGATTEYPALRILTNNTNSPYLWAKKLNFEAVEIQTKVIGIRNFTFCNELGEVDTEQQFSPFGIQGDCGAWFLFGHEELELKPLQEVRLKGHWKKMAGTEAEFNELYQEYGVDASSFIVVTEYQKGGSWHSYTGNKQPLFVSDSEEKHSLAQANILFDFSTDAQAAYEYSRERDGFFRVTLQAPSIGFGTDAYRNRFTSIMIENSRCKEKKRKPLPKEPTVPMLADVELSYIASEVITLTDTGTSSIQLEHITALSDQEAFLLDGNMTQPFLPASPADHLLYFAFLNAKEERTIRMYVDMVLPEERIPYDIPHPDQSTQLAWEQWNGTRWGTLPVEMVVAEETAGLTQSGFIEIELPEKVTDDRMDKQGRIWLRASVTGDISACLAIRSIRTNCIRVKAQNGNGTPLPAGTIREMAEEDQRIASVVQPLSGFGGTPEETETQFAAHQSARFHNRHRAVTMKDYEQLVLEHFPEIDKAQCVSYPPGQNPAAVNLMVFSRMEDSRYFLSSPWKLAEIQRLIRRYVSPFVRLKVVNPSYQRVEVRCKVVLWDKVKDEARTLRQLTQIVWNYLAPWQRKGDLPTFRQSYSYKEIHARLANHEDVMRLSLLEIDGKSLPHVDYNTDDILIKGDMPWSILLPDIKKIETLSPHDGIEEAEIGGNFIIG</sequence>
<name>A0A6G1ZJH1_9BACT</name>
<protein>
    <recommendedName>
        <fullName evidence="2">Baseplate protein J-like domain-containing protein</fullName>
    </recommendedName>
</protein>
<dbReference type="AlphaFoldDB" id="A0A6G1ZJH1"/>